<dbReference type="InterPro" id="IPR049054">
    <property type="entry name" value="CN_hydtase_beta-like_N"/>
</dbReference>
<protein>
    <recommendedName>
        <fullName evidence="2">Nitrile hydratase beta subunit-like N-terminal domain-containing protein</fullName>
    </recommendedName>
</protein>
<evidence type="ECO:0000259" key="2">
    <source>
        <dbReference type="Pfam" id="PF21006"/>
    </source>
</evidence>
<feature type="domain" description="Nitrile hydratase beta subunit-like N-terminal" evidence="2">
    <location>
        <begin position="45"/>
        <end position="127"/>
    </location>
</feature>
<dbReference type="AlphaFoldDB" id="I4G895"/>
<gene>
    <name evidence="3" type="ORF">MICAC_5430017</name>
</gene>
<dbReference type="Gene3D" id="1.10.472.20">
    <property type="entry name" value="Nitrile hydratase, beta subunit"/>
    <property type="match status" value="1"/>
</dbReference>
<dbReference type="HOGENOM" id="CLU_1473596_0_0_3"/>
<dbReference type="SUPFAM" id="SSF50090">
    <property type="entry name" value="Electron transport accessory proteins"/>
    <property type="match status" value="1"/>
</dbReference>
<dbReference type="InterPro" id="IPR042262">
    <property type="entry name" value="CN_hydtase_beta_C"/>
</dbReference>
<accession>I4G895</accession>
<feature type="region of interest" description="Disordered" evidence="1">
    <location>
        <begin position="149"/>
        <end position="170"/>
    </location>
</feature>
<organism evidence="3 4">
    <name type="scientific">Microcystis aeruginosa PCC 9443</name>
    <dbReference type="NCBI Taxonomy" id="1160281"/>
    <lineage>
        <taxon>Bacteria</taxon>
        <taxon>Bacillati</taxon>
        <taxon>Cyanobacteriota</taxon>
        <taxon>Cyanophyceae</taxon>
        <taxon>Oscillatoriophycideae</taxon>
        <taxon>Chroococcales</taxon>
        <taxon>Microcystaceae</taxon>
        <taxon>Microcystis</taxon>
    </lineage>
</organism>
<name>I4G895_MICAE</name>
<evidence type="ECO:0000313" key="3">
    <source>
        <dbReference type="EMBL" id="CCI04156.1"/>
    </source>
</evidence>
<evidence type="ECO:0000313" key="4">
    <source>
        <dbReference type="Proteomes" id="UP000003480"/>
    </source>
</evidence>
<dbReference type="InterPro" id="IPR023808">
    <property type="entry name" value="Nitrile_Hydratase_acc_put"/>
</dbReference>
<dbReference type="EMBL" id="CAIJ01000494">
    <property type="protein sequence ID" value="CCI04156.1"/>
    <property type="molecule type" value="Genomic_DNA"/>
</dbReference>
<sequence length="183" mass="20779">MPTFTNLTSHSTSIAGNLAIIHFVIKIMDIRTLQQEPIPPLIKDNGDPVFRDSWEAEAFALGNLLLKQGFFSCSEWVEIFSQEIKAAQAQGDPDRGDTYFSHWCSALERICVERGLTDWEAYHSRLELWHQAVLNTPHGVPLVLDNAYRQGEDDHGHDHHHHSPHREHLPANMLKPVAVVTFS</sequence>
<dbReference type="Proteomes" id="UP000003480">
    <property type="component" value="Unassembled WGS sequence"/>
</dbReference>
<comment type="caution">
    <text evidence="3">The sequence shown here is derived from an EMBL/GenBank/DDBJ whole genome shotgun (WGS) entry which is preliminary data.</text>
</comment>
<dbReference type="InterPro" id="IPR008990">
    <property type="entry name" value="Elect_transpt_acc-like_dom_sf"/>
</dbReference>
<proteinExistence type="predicted"/>
<reference evidence="3 4" key="1">
    <citation type="submission" date="2012-04" db="EMBL/GenBank/DDBJ databases">
        <authorList>
            <person name="Genoscope - CEA"/>
        </authorList>
    </citation>
    <scope>NUCLEOTIDE SEQUENCE [LARGE SCALE GENOMIC DNA]</scope>
    <source>
        <strain evidence="3 4">9443</strain>
    </source>
</reference>
<dbReference type="Pfam" id="PF21006">
    <property type="entry name" value="NHase_beta_N"/>
    <property type="match status" value="1"/>
</dbReference>
<evidence type="ECO:0000256" key="1">
    <source>
        <dbReference type="SAM" id="MobiDB-lite"/>
    </source>
</evidence>
<dbReference type="NCBIfam" id="TIGR03889">
    <property type="entry name" value="nitrile_acc"/>
    <property type="match status" value="1"/>
</dbReference>